<dbReference type="SUPFAM" id="SSF51045">
    <property type="entry name" value="WW domain"/>
    <property type="match status" value="1"/>
</dbReference>
<evidence type="ECO:0000313" key="3">
    <source>
        <dbReference type="EMBL" id="CAG5088416.1"/>
    </source>
</evidence>
<dbReference type="PANTHER" id="PTHR46697:SF1">
    <property type="entry name" value="FORMIN-BINDING PROTEIN 4"/>
    <property type="match status" value="1"/>
</dbReference>
<feature type="compositionally biased region" description="Basic residues" evidence="1">
    <location>
        <begin position="198"/>
        <end position="214"/>
    </location>
</feature>
<accession>A0ABN7S0K6</accession>
<dbReference type="Pfam" id="PF00397">
    <property type="entry name" value="WW"/>
    <property type="match status" value="1"/>
</dbReference>
<evidence type="ECO:0000256" key="1">
    <source>
        <dbReference type="SAM" id="MobiDB-lite"/>
    </source>
</evidence>
<reference evidence="3 4" key="1">
    <citation type="submission" date="2021-04" db="EMBL/GenBank/DDBJ databases">
        <authorList>
            <person name="Bliznina A."/>
        </authorList>
    </citation>
    <scope>NUCLEOTIDE SEQUENCE [LARGE SCALE GENOMIC DNA]</scope>
</reference>
<dbReference type="InterPro" id="IPR036020">
    <property type="entry name" value="WW_dom_sf"/>
</dbReference>
<feature type="compositionally biased region" description="Basic and acidic residues" evidence="1">
    <location>
        <begin position="508"/>
        <end position="533"/>
    </location>
</feature>
<feature type="compositionally biased region" description="Basic and acidic residues" evidence="1">
    <location>
        <begin position="469"/>
        <end position="480"/>
    </location>
</feature>
<dbReference type="Proteomes" id="UP001158576">
    <property type="component" value="Chromosome PAR"/>
</dbReference>
<feature type="compositionally biased region" description="Basic residues" evidence="1">
    <location>
        <begin position="165"/>
        <end position="190"/>
    </location>
</feature>
<feature type="compositionally biased region" description="Basic and acidic residues" evidence="1">
    <location>
        <begin position="65"/>
        <end position="92"/>
    </location>
</feature>
<dbReference type="EMBL" id="OU015568">
    <property type="protein sequence ID" value="CAG5088416.1"/>
    <property type="molecule type" value="Genomic_DNA"/>
</dbReference>
<protein>
    <submittedName>
        <fullName evidence="3">Oidioi.mRNA.OKI2018_I69.PAR.g11834.t2.cds</fullName>
    </submittedName>
</protein>
<dbReference type="PROSITE" id="PS50020">
    <property type="entry name" value="WW_DOMAIN_2"/>
    <property type="match status" value="1"/>
</dbReference>
<dbReference type="PANTHER" id="PTHR46697">
    <property type="entry name" value="FORMIN-BINDING PROTEIN 4"/>
    <property type="match status" value="1"/>
</dbReference>
<feature type="region of interest" description="Disordered" evidence="1">
    <location>
        <begin position="1"/>
        <end position="92"/>
    </location>
</feature>
<keyword evidence="4" id="KW-1185">Reference proteome</keyword>
<gene>
    <name evidence="3" type="ORF">OKIOD_LOCUS3392</name>
</gene>
<evidence type="ECO:0000313" key="4">
    <source>
        <dbReference type="Proteomes" id="UP001158576"/>
    </source>
</evidence>
<dbReference type="InterPro" id="IPR053076">
    <property type="entry name" value="WW_domain_protein"/>
</dbReference>
<feature type="compositionally biased region" description="Polar residues" evidence="1">
    <location>
        <begin position="1"/>
        <end position="13"/>
    </location>
</feature>
<feature type="compositionally biased region" description="Basic and acidic residues" evidence="1">
    <location>
        <begin position="215"/>
        <end position="225"/>
    </location>
</feature>
<dbReference type="CDD" id="cd00201">
    <property type="entry name" value="WW"/>
    <property type="match status" value="1"/>
</dbReference>
<name>A0ABN7S0K6_OIKDI</name>
<feature type="domain" description="WW" evidence="2">
    <location>
        <begin position="99"/>
        <end position="128"/>
    </location>
</feature>
<proteinExistence type="predicted"/>
<feature type="compositionally biased region" description="Basic and acidic residues" evidence="1">
    <location>
        <begin position="135"/>
        <end position="164"/>
    </location>
</feature>
<dbReference type="Gene3D" id="2.20.70.10">
    <property type="match status" value="1"/>
</dbReference>
<organism evidence="3 4">
    <name type="scientific">Oikopleura dioica</name>
    <name type="common">Tunicate</name>
    <dbReference type="NCBI Taxonomy" id="34765"/>
    <lineage>
        <taxon>Eukaryota</taxon>
        <taxon>Metazoa</taxon>
        <taxon>Chordata</taxon>
        <taxon>Tunicata</taxon>
        <taxon>Appendicularia</taxon>
        <taxon>Copelata</taxon>
        <taxon>Oikopleuridae</taxon>
        <taxon>Oikopleura</taxon>
    </lineage>
</organism>
<dbReference type="InterPro" id="IPR001202">
    <property type="entry name" value="WW_dom"/>
</dbReference>
<feature type="compositionally biased region" description="Basic residues" evidence="1">
    <location>
        <begin position="498"/>
        <end position="507"/>
    </location>
</feature>
<evidence type="ECO:0000259" key="2">
    <source>
        <dbReference type="PROSITE" id="PS50020"/>
    </source>
</evidence>
<feature type="region of interest" description="Disordered" evidence="1">
    <location>
        <begin position="135"/>
        <end position="225"/>
    </location>
</feature>
<feature type="region of interest" description="Disordered" evidence="1">
    <location>
        <begin position="332"/>
        <end position="379"/>
    </location>
</feature>
<feature type="region of interest" description="Disordered" evidence="1">
    <location>
        <begin position="469"/>
        <end position="543"/>
    </location>
</feature>
<sequence length="543" mass="63642">MSNGNINSGNQWGHLNPEVQIVQKRKKDNRLGLLETKSSSSEDEDSDQEIKDSGMQSKMLNFMKELQKAEEEKDKREEEKARRKEEREKAKIEPNRWGPWIEFFDESTQHPYFYNEKTKETVWELSQETKEIYIREKEEKLKKIEKENQKKIEKEENKREESRTSKSRSRSRSRSHSRTRSPARRTRSRSKSPSQERKRAKKRSPSPSKLRKLEKRTLPNENFRIHENSSLKEDLEARTKIAIDKLKYFKFDNQKNLHSLQLAFIQLQARLEDFEAGKLDAFYFQKKVKEHENAISRFEETAAPSGHSLLWDTTDQTYGYVNNFSGEVTFSYPSLKPSEKTSGTPTRVYKSSKSSKSDSTPWKYGEDGSVSGVLGGGKKRTPLEAYQKSQTDILKDQVYAEKAQRLRADEEVKSTRPKQNEMNDRRLARLGIKIDASPEKKSEDVIFTPKFNEKTRENKKVVSEKLSKVAGDEKEDKGNCSDDAMLISDEEEVQPQEKRKKRRKKEKTVKSKPSDSKKQNHLLDKWRQRKEEEQTNLWDQLGI</sequence>